<evidence type="ECO:0000256" key="2">
    <source>
        <dbReference type="ARBA" id="ARBA00022840"/>
    </source>
</evidence>
<evidence type="ECO:0000259" key="3">
    <source>
        <dbReference type="PROSITE" id="PS50893"/>
    </source>
</evidence>
<keyword evidence="2" id="KW-0067">ATP-binding</keyword>
<dbReference type="EMBL" id="QGKV02000759">
    <property type="protein sequence ID" value="KAF3569085.1"/>
    <property type="molecule type" value="Genomic_DNA"/>
</dbReference>
<dbReference type="PROSITE" id="PS00211">
    <property type="entry name" value="ABC_TRANSPORTER_1"/>
    <property type="match status" value="1"/>
</dbReference>
<organism evidence="4 5">
    <name type="scientific">Brassica cretica</name>
    <name type="common">Mustard</name>
    <dbReference type="NCBI Taxonomy" id="69181"/>
    <lineage>
        <taxon>Eukaryota</taxon>
        <taxon>Viridiplantae</taxon>
        <taxon>Streptophyta</taxon>
        <taxon>Embryophyta</taxon>
        <taxon>Tracheophyta</taxon>
        <taxon>Spermatophyta</taxon>
        <taxon>Magnoliopsida</taxon>
        <taxon>eudicotyledons</taxon>
        <taxon>Gunneridae</taxon>
        <taxon>Pentapetalae</taxon>
        <taxon>rosids</taxon>
        <taxon>malvids</taxon>
        <taxon>Brassicales</taxon>
        <taxon>Brassicaceae</taxon>
        <taxon>Brassiceae</taxon>
        <taxon>Brassica</taxon>
    </lineage>
</organism>
<dbReference type="InterPro" id="IPR027417">
    <property type="entry name" value="P-loop_NTPase"/>
</dbReference>
<evidence type="ECO:0000256" key="1">
    <source>
        <dbReference type="ARBA" id="ARBA00022741"/>
    </source>
</evidence>
<keyword evidence="1" id="KW-0547">Nucleotide-binding</keyword>
<dbReference type="InterPro" id="IPR003593">
    <property type="entry name" value="AAA+_ATPase"/>
</dbReference>
<dbReference type="PROSITE" id="PS50893">
    <property type="entry name" value="ABC_TRANSPORTER_2"/>
    <property type="match status" value="1"/>
</dbReference>
<dbReference type="CDD" id="cd03221">
    <property type="entry name" value="ABCF_EF-3"/>
    <property type="match status" value="1"/>
</dbReference>
<protein>
    <recommendedName>
        <fullName evidence="3">ABC transporter domain-containing protein</fullName>
    </recommendedName>
</protein>
<dbReference type="PANTHER" id="PTHR42855">
    <property type="entry name" value="ABC TRANSPORTER ATP-BINDING SUBUNIT"/>
    <property type="match status" value="1"/>
</dbReference>
<name>A0ABQ7DDB6_BRACR</name>
<dbReference type="Proteomes" id="UP000266723">
    <property type="component" value="Unassembled WGS sequence"/>
</dbReference>
<dbReference type="Gene3D" id="3.40.50.300">
    <property type="entry name" value="P-loop containing nucleotide triphosphate hydrolases"/>
    <property type="match status" value="1"/>
</dbReference>
<dbReference type="InterPro" id="IPR051309">
    <property type="entry name" value="ABCF_ATPase"/>
</dbReference>
<dbReference type="PANTHER" id="PTHR42855:SF1">
    <property type="entry name" value="ABC TRANSPORTER DOMAIN-CONTAINING PROTEIN"/>
    <property type="match status" value="1"/>
</dbReference>
<accession>A0ABQ7DDB6</accession>
<dbReference type="InterPro" id="IPR054559">
    <property type="entry name" value="PSMD12-CSN4-like_N"/>
</dbReference>
<dbReference type="SUPFAM" id="SSF52540">
    <property type="entry name" value="P-loop containing nucleoside triphosphate hydrolases"/>
    <property type="match status" value="1"/>
</dbReference>
<feature type="domain" description="ABC transporter" evidence="3">
    <location>
        <begin position="79"/>
        <end position="337"/>
    </location>
</feature>
<dbReference type="Pfam" id="PF22241">
    <property type="entry name" value="PSMD12-CSN4_N"/>
    <property type="match status" value="1"/>
</dbReference>
<dbReference type="InterPro" id="IPR003439">
    <property type="entry name" value="ABC_transporter-like_ATP-bd"/>
</dbReference>
<dbReference type="InterPro" id="IPR017871">
    <property type="entry name" value="ABC_transporter-like_CS"/>
</dbReference>
<keyword evidence="5" id="KW-1185">Reference proteome</keyword>
<evidence type="ECO:0000313" key="5">
    <source>
        <dbReference type="Proteomes" id="UP000266723"/>
    </source>
</evidence>
<gene>
    <name evidence="4" type="ORF">DY000_02019394</name>
</gene>
<dbReference type="SMART" id="SM00382">
    <property type="entry name" value="AAA"/>
    <property type="match status" value="1"/>
</dbReference>
<reference evidence="4 5" key="1">
    <citation type="journal article" date="2020" name="BMC Genomics">
        <title>Intraspecific diversification of the crop wild relative Brassica cretica Lam. using demographic model selection.</title>
        <authorList>
            <person name="Kioukis A."/>
            <person name="Michalopoulou V.A."/>
            <person name="Briers L."/>
            <person name="Pirintsos S."/>
            <person name="Studholme D.J."/>
            <person name="Pavlidis P."/>
            <person name="Sarris P.F."/>
        </authorList>
    </citation>
    <scope>NUCLEOTIDE SEQUENCE [LARGE SCALE GENOMIC DNA]</scope>
    <source>
        <strain evidence="5">cv. PFS-1207/04</strain>
    </source>
</reference>
<evidence type="ECO:0000313" key="4">
    <source>
        <dbReference type="EMBL" id="KAF3569085.1"/>
    </source>
</evidence>
<proteinExistence type="predicted"/>
<sequence>MDLTMNLHSLNLRSTLFTSPLPCPTRFTLKLSSVSKPRRVIFNIRATNELESLSLTEDHDRKPIVKHLNDGASAISSGVRLENISKSYEGVTVLEDVNWEVKRGEKVGLIGVNGAGKTTQLRIITGQEEPDSGNVIRAKPNMKVSFLSQEFEVSMGKTVKEEFMSAFNEEMNISRKLEKLQKGIEGAVDDLELMGRLLDEFDSLQRRAQEVGLDSIDAKVSKLMPELGFCAEDADRLVASFSSGWQMRMSLGKILLQDPDLLLLDEPTNHLDLETIEWLEGYLSKQDVPMVIISHDRAFLDQLCTKIVETEMGVSRTFVGNYSQYVISKAEWVEAHGNLGASIDRLLNEEKQMRLAENVAGTRKAATEILQLCFEAKDWKLLNEQILNLSKKRGQLKQAVQSMVQQAMQYIDQTPDIETRIELIKTLNNVSAGKIYVEIERARLTRKLAKIKEDQGQIAEAADLMQEVAVETFGAMAKTEKIAFILEQVRLCLDRQDYVRAQILSRKINPRVFDADTKKDKKKPKEGENIVEEAPADIPTLLELKRIYYELMIR</sequence>
<dbReference type="Pfam" id="PF00005">
    <property type="entry name" value="ABC_tran"/>
    <property type="match status" value="1"/>
</dbReference>
<comment type="caution">
    <text evidence="4">The sequence shown here is derived from an EMBL/GenBank/DDBJ whole genome shotgun (WGS) entry which is preliminary data.</text>
</comment>